<evidence type="ECO:0008006" key="3">
    <source>
        <dbReference type="Google" id="ProtNLM"/>
    </source>
</evidence>
<dbReference type="OrthoDB" id="5122834at2"/>
<dbReference type="EMBL" id="CP031423">
    <property type="protein sequence ID" value="AZS35771.1"/>
    <property type="molecule type" value="Genomic_DNA"/>
</dbReference>
<protein>
    <recommendedName>
        <fullName evidence="3">Glutaminase</fullName>
    </recommendedName>
</protein>
<dbReference type="Proteomes" id="UP000276888">
    <property type="component" value="Chromosome"/>
</dbReference>
<proteinExistence type="predicted"/>
<dbReference type="KEGG" id="mlv:CVS47_00369"/>
<organism evidence="1 2">
    <name type="scientific">Microbacterium lemovicicum</name>
    <dbReference type="NCBI Taxonomy" id="1072463"/>
    <lineage>
        <taxon>Bacteria</taxon>
        <taxon>Bacillati</taxon>
        <taxon>Actinomycetota</taxon>
        <taxon>Actinomycetes</taxon>
        <taxon>Micrococcales</taxon>
        <taxon>Microbacteriaceae</taxon>
        <taxon>Microbacterium</taxon>
    </lineage>
</organism>
<evidence type="ECO:0000313" key="2">
    <source>
        <dbReference type="Proteomes" id="UP000276888"/>
    </source>
</evidence>
<sequence length="175" mass="18894">MDAATPSVPDGPARELDRLLADARARLRDAPREGLGELQTGRRTLGIPRAPRVVPRGRAWHLGILLLSDDALRATGDIVRARAEVRRGFPAESQRRRAEIAAAARRGGFEEGETVHLGWHEVDLAAVGRGEASAPLDVRDGVVVVRWSPSGGFVPLAGYLTDRIELLVHPLRGAT</sequence>
<dbReference type="AlphaFoldDB" id="A0A3Q9IXE3"/>
<gene>
    <name evidence="1" type="ORF">CVS47_00369</name>
</gene>
<name>A0A3Q9IXE3_9MICO</name>
<accession>A0A3Q9IXE3</accession>
<dbReference type="RefSeq" id="WP_127094553.1">
    <property type="nucleotide sequence ID" value="NZ_CP031423.1"/>
</dbReference>
<keyword evidence="2" id="KW-1185">Reference proteome</keyword>
<reference evidence="1 2" key="1">
    <citation type="submission" date="2018-08" db="EMBL/GenBank/DDBJ databases">
        <title>Microbacterium lemovicicum sp. nov., a bacterium isolated from a natural uranium-rich soil.</title>
        <authorList>
            <person name="ORTET P."/>
        </authorList>
    </citation>
    <scope>NUCLEOTIDE SEQUENCE [LARGE SCALE GENOMIC DNA]</scope>
    <source>
        <strain evidence="1 2">Viu22</strain>
    </source>
</reference>
<evidence type="ECO:0000313" key="1">
    <source>
        <dbReference type="EMBL" id="AZS35771.1"/>
    </source>
</evidence>